<dbReference type="Pfam" id="PF06936">
    <property type="entry name" value="Selenoprotein_S"/>
    <property type="match status" value="1"/>
</dbReference>
<dbReference type="PANTHER" id="PTHR28621">
    <property type="entry name" value="SELENOPROTEIN S"/>
    <property type="match status" value="1"/>
</dbReference>
<dbReference type="Gene3D" id="6.10.250.2950">
    <property type="match status" value="1"/>
</dbReference>
<feature type="compositionally biased region" description="Polar residues" evidence="10">
    <location>
        <begin position="134"/>
        <end position="158"/>
    </location>
</feature>
<feature type="compositionally biased region" description="Basic and acidic residues" evidence="10">
    <location>
        <begin position="121"/>
        <end position="130"/>
    </location>
</feature>
<comment type="similarity">
    <text evidence="3">Belongs to the selenoprotein S family.</text>
</comment>
<evidence type="ECO:0000256" key="1">
    <source>
        <dbReference type="ARBA" id="ARBA00004389"/>
    </source>
</evidence>
<evidence type="ECO:0000256" key="8">
    <source>
        <dbReference type="ARBA" id="ARBA00022989"/>
    </source>
</evidence>
<accession>A0A8C6SRP8</accession>
<reference evidence="12" key="2">
    <citation type="submission" date="2025-09" db="UniProtKB">
        <authorList>
            <consortium name="Ensembl"/>
        </authorList>
    </citation>
    <scope>IDENTIFICATION</scope>
</reference>
<evidence type="ECO:0000256" key="5">
    <source>
        <dbReference type="ARBA" id="ARBA00022692"/>
    </source>
</evidence>
<proteinExistence type="inferred from homology"/>
<comment type="subcellular location">
    <subcellularLocation>
        <location evidence="2">Cytoplasm</location>
    </subcellularLocation>
    <subcellularLocation>
        <location evidence="1">Endoplasmic reticulum membrane</location>
        <topology evidence="1">Single-pass membrane protein</topology>
    </subcellularLocation>
</comment>
<dbReference type="InterPro" id="IPR009703">
    <property type="entry name" value="Selenoprotein_S"/>
</dbReference>
<keyword evidence="6" id="KW-0256">Endoplasmic reticulum</keyword>
<evidence type="ECO:0000313" key="12">
    <source>
        <dbReference type="Ensembl" id="ENSNMLP00000010683.1"/>
    </source>
</evidence>
<organism evidence="12 13">
    <name type="scientific">Neogobius melanostomus</name>
    <name type="common">round goby</name>
    <dbReference type="NCBI Taxonomy" id="47308"/>
    <lineage>
        <taxon>Eukaryota</taxon>
        <taxon>Metazoa</taxon>
        <taxon>Chordata</taxon>
        <taxon>Craniata</taxon>
        <taxon>Vertebrata</taxon>
        <taxon>Euteleostomi</taxon>
        <taxon>Actinopterygii</taxon>
        <taxon>Neopterygii</taxon>
        <taxon>Teleostei</taxon>
        <taxon>Neoteleostei</taxon>
        <taxon>Acanthomorphata</taxon>
        <taxon>Gobiaria</taxon>
        <taxon>Gobiiformes</taxon>
        <taxon>Gobioidei</taxon>
        <taxon>Gobiidae</taxon>
        <taxon>Benthophilinae</taxon>
        <taxon>Neogobiini</taxon>
        <taxon>Neogobius</taxon>
    </lineage>
</organism>
<evidence type="ECO:0000313" key="13">
    <source>
        <dbReference type="Proteomes" id="UP000694523"/>
    </source>
</evidence>
<sequence length="193" mass="21500">MVRVCCCRTALPAHSVHCQKNRSEGRSRSTATFTHQGRSWGCVILGGEKCNGVLKINILFKVHMTRDINTHLLKLAFAHFYCILSFLFYASLVAKRQEALEAARMRMQEELDAKAALFKEKQKQEEEDKRRQKITNWDNMVQGKSSKGNASQVTSPQKVGQKPLRGSDYNPLSGDGGGSCAWRPGRRGPSSGG</sequence>
<dbReference type="GO" id="GO:0030970">
    <property type="term" value="P:retrograde protein transport, ER to cytosol"/>
    <property type="evidence" value="ECO:0007669"/>
    <property type="project" value="TreeGrafter"/>
</dbReference>
<evidence type="ECO:0000256" key="3">
    <source>
        <dbReference type="ARBA" id="ARBA00011034"/>
    </source>
</evidence>
<evidence type="ECO:0000256" key="6">
    <source>
        <dbReference type="ARBA" id="ARBA00022824"/>
    </source>
</evidence>
<dbReference type="AlphaFoldDB" id="A0A8C6SRP8"/>
<keyword evidence="5 11" id="KW-0812">Transmembrane</keyword>
<dbReference type="GO" id="GO:0030968">
    <property type="term" value="P:endoplasmic reticulum unfolded protein response"/>
    <property type="evidence" value="ECO:0007669"/>
    <property type="project" value="TreeGrafter"/>
</dbReference>
<keyword evidence="4" id="KW-0963">Cytoplasm</keyword>
<reference evidence="12" key="1">
    <citation type="submission" date="2025-08" db="UniProtKB">
        <authorList>
            <consortium name="Ensembl"/>
        </authorList>
    </citation>
    <scope>IDENTIFICATION</scope>
</reference>
<evidence type="ECO:0008006" key="14">
    <source>
        <dbReference type="Google" id="ProtNLM"/>
    </source>
</evidence>
<evidence type="ECO:0000256" key="11">
    <source>
        <dbReference type="SAM" id="Phobius"/>
    </source>
</evidence>
<feature type="transmembrane region" description="Helical" evidence="11">
    <location>
        <begin position="72"/>
        <end position="94"/>
    </location>
</feature>
<dbReference type="PANTHER" id="PTHR28621:SF1">
    <property type="entry name" value="SELENOPROTEIN S"/>
    <property type="match status" value="1"/>
</dbReference>
<dbReference type="GO" id="GO:0036502">
    <property type="term" value="C:Derlin-1-VIMP complex"/>
    <property type="evidence" value="ECO:0007669"/>
    <property type="project" value="TreeGrafter"/>
</dbReference>
<evidence type="ECO:0000256" key="9">
    <source>
        <dbReference type="ARBA" id="ARBA00023136"/>
    </source>
</evidence>
<dbReference type="Proteomes" id="UP000694523">
    <property type="component" value="Unplaced"/>
</dbReference>
<keyword evidence="9 11" id="KW-0472">Membrane</keyword>
<evidence type="ECO:0000256" key="2">
    <source>
        <dbReference type="ARBA" id="ARBA00004496"/>
    </source>
</evidence>
<evidence type="ECO:0000256" key="10">
    <source>
        <dbReference type="SAM" id="MobiDB-lite"/>
    </source>
</evidence>
<keyword evidence="8 11" id="KW-1133">Transmembrane helix</keyword>
<dbReference type="Ensembl" id="ENSNMLT00000012085.1">
    <property type="protein sequence ID" value="ENSNMLP00000010683.1"/>
    <property type="gene ID" value="ENSNMLG00000007350.1"/>
</dbReference>
<dbReference type="GO" id="GO:0036513">
    <property type="term" value="C:Derlin-1 retrotranslocation complex"/>
    <property type="evidence" value="ECO:0007669"/>
    <property type="project" value="TreeGrafter"/>
</dbReference>
<keyword evidence="7" id="KW-0712">Selenocysteine</keyword>
<name>A0A8C6SRP8_9GOBI</name>
<feature type="region of interest" description="Disordered" evidence="10">
    <location>
        <begin position="121"/>
        <end position="193"/>
    </location>
</feature>
<protein>
    <recommendedName>
        <fullName evidence="14">Selenoprotein S</fullName>
    </recommendedName>
</protein>
<keyword evidence="13" id="KW-1185">Reference proteome</keyword>
<evidence type="ECO:0000256" key="4">
    <source>
        <dbReference type="ARBA" id="ARBA00022490"/>
    </source>
</evidence>
<evidence type="ECO:0000256" key="7">
    <source>
        <dbReference type="ARBA" id="ARBA00022933"/>
    </source>
</evidence>